<evidence type="ECO:0000259" key="3">
    <source>
        <dbReference type="Pfam" id="PF00291"/>
    </source>
</evidence>
<evidence type="ECO:0000256" key="1">
    <source>
        <dbReference type="ARBA" id="ARBA00001933"/>
    </source>
</evidence>
<feature type="domain" description="Tryptophan synthase beta chain-like PALP" evidence="3">
    <location>
        <begin position="7"/>
        <end position="296"/>
    </location>
</feature>
<dbReference type="GO" id="GO:0004124">
    <property type="term" value="F:cysteine synthase activity"/>
    <property type="evidence" value="ECO:0007669"/>
    <property type="project" value="UniProtKB-EC"/>
</dbReference>
<reference evidence="4 5" key="1">
    <citation type="submission" date="2023-07" db="EMBL/GenBank/DDBJ databases">
        <title>Sequencing the genomes of 1000 actinobacteria strains.</title>
        <authorList>
            <person name="Klenk H.-P."/>
        </authorList>
    </citation>
    <scope>NUCLEOTIDE SEQUENCE [LARGE SCALE GENOMIC DNA]</scope>
    <source>
        <strain evidence="4 5">DSM 14555</strain>
    </source>
</reference>
<dbReference type="EMBL" id="JAVDQF010000001">
    <property type="protein sequence ID" value="MDR6269308.1"/>
    <property type="molecule type" value="Genomic_DNA"/>
</dbReference>
<evidence type="ECO:0000313" key="4">
    <source>
        <dbReference type="EMBL" id="MDR6269308.1"/>
    </source>
</evidence>
<comment type="cofactor">
    <cofactor evidence="1">
        <name>pyridoxal 5'-phosphate</name>
        <dbReference type="ChEBI" id="CHEBI:597326"/>
    </cofactor>
</comment>
<keyword evidence="4" id="KW-0456">Lyase</keyword>
<dbReference type="InterPro" id="IPR050214">
    <property type="entry name" value="Cys_Synth/Cystath_Beta-Synth"/>
</dbReference>
<dbReference type="Pfam" id="PF00291">
    <property type="entry name" value="PALP"/>
    <property type="match status" value="1"/>
</dbReference>
<comment type="caution">
    <text evidence="4">The sequence shown here is derived from an EMBL/GenBank/DDBJ whole genome shotgun (WGS) entry which is preliminary data.</text>
</comment>
<dbReference type="GO" id="GO:0004122">
    <property type="term" value="F:cystathionine beta-synthase activity"/>
    <property type="evidence" value="ECO:0007669"/>
    <property type="project" value="UniProtKB-EC"/>
</dbReference>
<gene>
    <name evidence="4" type="ORF">JOE69_001546</name>
</gene>
<dbReference type="PANTHER" id="PTHR10314">
    <property type="entry name" value="CYSTATHIONINE BETA-SYNTHASE"/>
    <property type="match status" value="1"/>
</dbReference>
<dbReference type="PROSITE" id="PS00901">
    <property type="entry name" value="CYS_SYNTHASE"/>
    <property type="match status" value="1"/>
</dbReference>
<dbReference type="SUPFAM" id="SSF53686">
    <property type="entry name" value="Tryptophan synthase beta subunit-like PLP-dependent enzymes"/>
    <property type="match status" value="1"/>
</dbReference>
<keyword evidence="2" id="KW-0663">Pyridoxal phosphate</keyword>
<proteinExistence type="predicted"/>
<evidence type="ECO:0000313" key="5">
    <source>
        <dbReference type="Proteomes" id="UP001185069"/>
    </source>
</evidence>
<accession>A0ABU1JAA3</accession>
<organism evidence="4 5">
    <name type="scientific">Arthrobacter russicus</name>
    <dbReference type="NCBI Taxonomy" id="172040"/>
    <lineage>
        <taxon>Bacteria</taxon>
        <taxon>Bacillati</taxon>
        <taxon>Actinomycetota</taxon>
        <taxon>Actinomycetes</taxon>
        <taxon>Micrococcales</taxon>
        <taxon>Micrococcaceae</taxon>
        <taxon>Arthrobacter</taxon>
    </lineage>
</organism>
<dbReference type="EC" id="2.5.1.47" evidence="4"/>
<dbReference type="InterPro" id="IPR001926">
    <property type="entry name" value="TrpB-like_PALP"/>
</dbReference>
<dbReference type="EC" id="4.2.1.22" evidence="4"/>
<dbReference type="RefSeq" id="WP_309797519.1">
    <property type="nucleotide sequence ID" value="NZ_BAAAHY010000005.1"/>
</dbReference>
<dbReference type="Proteomes" id="UP001185069">
    <property type="component" value="Unassembled WGS sequence"/>
</dbReference>
<dbReference type="InterPro" id="IPR036052">
    <property type="entry name" value="TrpB-like_PALP_sf"/>
</dbReference>
<dbReference type="Gene3D" id="3.40.50.1100">
    <property type="match status" value="2"/>
</dbReference>
<keyword evidence="4" id="KW-0808">Transferase</keyword>
<sequence>MNDPVLAAVGNTPLVQLHGLGVRNRVLLKLESLNPGGSIKDRTALAMVRAAEASGELRAGATIVESSSGNTGVGLALIGSRTGHPVVIVVGQSTSAEKVEAIRGYGARVEFADWEAAPESPDNPRTVAERIAASIPGSWWPQQFDNQANPQAHYRGTGPEIWRQTGGALTHFVASVGTGGTISGAGRYFKEASRGAVRVHAADPAGSVYSGAPAGRIIVDGVGNTWPPECWPSTFDPAVVDGFQVVDDAECYATLHFLQQSQGLCLGPSSGLAVAAARRVADAAPIGSLVVAIAPDTGQNYASKAYDRDWLAAQGLQLSSGLPPLPVPAR</sequence>
<protein>
    <submittedName>
        <fullName evidence="4">Cystathionine beta-synthase/cysteine synthase A</fullName>
        <ecNumber evidence="4">2.5.1.47</ecNumber>
        <ecNumber evidence="4">4.2.1.22</ecNumber>
    </submittedName>
</protein>
<name>A0ABU1JAA3_9MICC</name>
<dbReference type="InterPro" id="IPR001216">
    <property type="entry name" value="P-phosphate_BS"/>
</dbReference>
<evidence type="ECO:0000256" key="2">
    <source>
        <dbReference type="ARBA" id="ARBA00022898"/>
    </source>
</evidence>
<keyword evidence="5" id="KW-1185">Reference proteome</keyword>
<dbReference type="CDD" id="cd01561">
    <property type="entry name" value="CBS_like"/>
    <property type="match status" value="1"/>
</dbReference>